<evidence type="ECO:0000256" key="13">
    <source>
        <dbReference type="PROSITE-ProRule" id="PRU10141"/>
    </source>
</evidence>
<dbReference type="Gene3D" id="1.10.510.10">
    <property type="entry name" value="Transferase(Phosphotransferase) domain 1"/>
    <property type="match status" value="1"/>
</dbReference>
<dbReference type="InterPro" id="IPR017441">
    <property type="entry name" value="Protein_kinase_ATP_BS"/>
</dbReference>
<dbReference type="SMART" id="SM00220">
    <property type="entry name" value="S_TKc"/>
    <property type="match status" value="1"/>
</dbReference>
<dbReference type="GO" id="GO:0004674">
    <property type="term" value="F:protein serine/threonine kinase activity"/>
    <property type="evidence" value="ECO:0007669"/>
    <property type="project" value="UniProtKB-KW"/>
</dbReference>
<evidence type="ECO:0000256" key="3">
    <source>
        <dbReference type="ARBA" id="ARBA00012513"/>
    </source>
</evidence>
<dbReference type="AlphaFoldDB" id="A0A1J4KZD1"/>
<dbReference type="Pfam" id="PF00069">
    <property type="entry name" value="Pkinase"/>
    <property type="match status" value="1"/>
</dbReference>
<evidence type="ECO:0000256" key="9">
    <source>
        <dbReference type="ARBA" id="ARBA00022840"/>
    </source>
</evidence>
<keyword evidence="7 13" id="KW-0547">Nucleotide-binding</keyword>
<comment type="cofactor">
    <cofactor evidence="1">
        <name>Mg(2+)</name>
        <dbReference type="ChEBI" id="CHEBI:18420"/>
    </cofactor>
</comment>
<dbReference type="PANTHER" id="PTHR44899:SF3">
    <property type="entry name" value="SERINE_THREONINE-PROTEIN KINASE NEK1"/>
    <property type="match status" value="1"/>
</dbReference>
<name>A0A1J4KZD1_9EUKA</name>
<evidence type="ECO:0000313" key="17">
    <source>
        <dbReference type="Proteomes" id="UP000179807"/>
    </source>
</evidence>
<dbReference type="SUPFAM" id="SSF56112">
    <property type="entry name" value="Protein kinase-like (PK-like)"/>
    <property type="match status" value="1"/>
</dbReference>
<evidence type="ECO:0000256" key="14">
    <source>
        <dbReference type="SAM" id="MobiDB-lite"/>
    </source>
</evidence>
<protein>
    <recommendedName>
        <fullName evidence="3">non-specific serine/threonine protein kinase</fullName>
        <ecNumber evidence="3">2.7.11.1</ecNumber>
    </recommendedName>
</protein>
<dbReference type="PROSITE" id="PS00107">
    <property type="entry name" value="PROTEIN_KINASE_ATP"/>
    <property type="match status" value="1"/>
</dbReference>
<dbReference type="GeneID" id="94831692"/>
<feature type="region of interest" description="Disordered" evidence="14">
    <location>
        <begin position="743"/>
        <end position="793"/>
    </location>
</feature>
<feature type="region of interest" description="Disordered" evidence="14">
    <location>
        <begin position="582"/>
        <end position="708"/>
    </location>
</feature>
<feature type="compositionally biased region" description="Basic and acidic residues" evidence="14">
    <location>
        <begin position="382"/>
        <end position="403"/>
    </location>
</feature>
<keyword evidence="10" id="KW-0460">Magnesium</keyword>
<comment type="caution">
    <text evidence="16">The sequence shown here is derived from an EMBL/GenBank/DDBJ whole genome shotgun (WGS) entry which is preliminary data.</text>
</comment>
<feature type="binding site" evidence="13">
    <location>
        <position position="41"/>
    </location>
    <ligand>
        <name>ATP</name>
        <dbReference type="ChEBI" id="CHEBI:30616"/>
    </ligand>
</feature>
<evidence type="ECO:0000256" key="2">
    <source>
        <dbReference type="ARBA" id="ARBA00010886"/>
    </source>
</evidence>
<evidence type="ECO:0000256" key="1">
    <source>
        <dbReference type="ARBA" id="ARBA00001946"/>
    </source>
</evidence>
<feature type="region of interest" description="Disordered" evidence="14">
    <location>
        <begin position="365"/>
        <end position="403"/>
    </location>
</feature>
<keyword evidence="9 13" id="KW-0067">ATP-binding</keyword>
<evidence type="ECO:0000256" key="7">
    <source>
        <dbReference type="ARBA" id="ARBA00022741"/>
    </source>
</evidence>
<feature type="compositionally biased region" description="Polar residues" evidence="14">
    <location>
        <begin position="696"/>
        <end position="708"/>
    </location>
</feature>
<dbReference type="PROSITE" id="PS50011">
    <property type="entry name" value="PROTEIN_KINASE_DOM"/>
    <property type="match status" value="1"/>
</dbReference>
<comment type="catalytic activity">
    <reaction evidence="12">
        <text>L-seryl-[protein] + ATP = O-phospho-L-seryl-[protein] + ADP + H(+)</text>
        <dbReference type="Rhea" id="RHEA:17989"/>
        <dbReference type="Rhea" id="RHEA-COMP:9863"/>
        <dbReference type="Rhea" id="RHEA-COMP:11604"/>
        <dbReference type="ChEBI" id="CHEBI:15378"/>
        <dbReference type="ChEBI" id="CHEBI:29999"/>
        <dbReference type="ChEBI" id="CHEBI:30616"/>
        <dbReference type="ChEBI" id="CHEBI:83421"/>
        <dbReference type="ChEBI" id="CHEBI:456216"/>
        <dbReference type="EC" id="2.7.11.1"/>
    </reaction>
</comment>
<dbReference type="OrthoDB" id="248923at2759"/>
<keyword evidence="8 16" id="KW-0418">Kinase</keyword>
<dbReference type="VEuPathDB" id="TrichDB:TRFO_13024"/>
<feature type="compositionally biased region" description="Low complexity" evidence="14">
    <location>
        <begin position="603"/>
        <end position="615"/>
    </location>
</feature>
<dbReference type="InterPro" id="IPR011009">
    <property type="entry name" value="Kinase-like_dom_sf"/>
</dbReference>
<feature type="region of interest" description="Disordered" evidence="14">
    <location>
        <begin position="480"/>
        <end position="546"/>
    </location>
</feature>
<evidence type="ECO:0000256" key="11">
    <source>
        <dbReference type="ARBA" id="ARBA00047899"/>
    </source>
</evidence>
<feature type="compositionally biased region" description="Basic and acidic residues" evidence="14">
    <location>
        <begin position="642"/>
        <end position="657"/>
    </location>
</feature>
<dbReference type="FunFam" id="1.10.510.10:FF:000172">
    <property type="entry name" value="serine/threonine-protein kinase Nek1 isoform X1"/>
    <property type="match status" value="1"/>
</dbReference>
<dbReference type="InterPro" id="IPR000719">
    <property type="entry name" value="Prot_kinase_dom"/>
</dbReference>
<dbReference type="InterPro" id="IPR051131">
    <property type="entry name" value="NEK_Ser/Thr_kinase_NIMA"/>
</dbReference>
<evidence type="ECO:0000256" key="6">
    <source>
        <dbReference type="ARBA" id="ARBA00022723"/>
    </source>
</evidence>
<keyword evidence="17" id="KW-1185">Reference proteome</keyword>
<dbReference type="FunFam" id="3.30.200.20:FF:000097">
    <property type="entry name" value="Probable serine/threonine-protein kinase nek1"/>
    <property type="match status" value="1"/>
</dbReference>
<accession>A0A1J4KZD1</accession>
<sequence length="879" mass="102225">MLKFEQVRVLGQGGFGKAILARRKDDKTLVVIKEVQLTALKPRDRDVAFQEAKLLAKLHHPFIVSYVDSFQENGNLYIVMEYADGGDLAQKLQKKNGQLMSEEEVLHYFFQIALAIKYIHDRRILHRDLKTQNIFLTKDGTVKLGDFGIARVLQHTFQLCKTQIGTPYYLSPEICEGKNYNSKTDIWSLGCILYELLTLRKAFDANNMNQLLVKIIRGKHPPISSNFSSDIRQLVDSMLTKDPSKRPSINQILYQPFIKARLSYEMESTILSNNICNYISPPNKPENNIKNEKDSRNSPKSDKKSLENDKVVVKNANINNNVNINKNANQNKKVNREEYNDKLERYDRICREQLHKDIQLQLGIEDKNDRGNDDGLTPAQRKQKEYEEKLQQAKERRERRLKQEAEEKLRQEAEQRRKEIVKQSLQENNERDLIRLPGSPNKKKDEIDAAERRRIYLEQKEQMLRNKRRYEHDTSSILKDVYGDEPYSPSKQINFKRPTSNIRKKAKNDDDNQSNNKNDRNNQFGNKNVKKNRDSNIRNKNVVDMKEFYRQQRREANENKKRLQAAIDGDVDFNQLVNKAEEEIVNDGKSNRSKRTPRSANASSSSRKQQQVNRQKQQEINVEFFGTPKKTEQNASTRRNHSSYESEQKAKENEKNQQPKIEPPPQRSPSETRGRHLLRSTQGKIELPSPEKSIQLDKSNTKSNSNFNEAINSDEYRIEAEKKMNSAMEKMNAIQDVLNMNTNESDLDANDDTFGDTNEIDDDDFDNEIDPYTKNDKNHKKNSNQRQKNNHEISETTTFYFGNQETVDFPVVKDSDSLAYRAEAIRAFLEQEIGIDKLIGVYRAISEGTDEEAARMSKDIEYGYIVLIQQLLILDEQII</sequence>
<evidence type="ECO:0000256" key="12">
    <source>
        <dbReference type="ARBA" id="ARBA00048679"/>
    </source>
</evidence>
<gene>
    <name evidence="16" type="ORF">TRFO_13024</name>
</gene>
<feature type="domain" description="Protein kinase" evidence="15">
    <location>
        <begin position="4"/>
        <end position="258"/>
    </location>
</feature>
<dbReference type="InterPro" id="IPR008271">
    <property type="entry name" value="Ser/Thr_kinase_AS"/>
</dbReference>
<feature type="region of interest" description="Disordered" evidence="14">
    <location>
        <begin position="281"/>
        <end position="310"/>
    </location>
</feature>
<dbReference type="Proteomes" id="UP000179807">
    <property type="component" value="Unassembled WGS sequence"/>
</dbReference>
<evidence type="ECO:0000256" key="5">
    <source>
        <dbReference type="ARBA" id="ARBA00022679"/>
    </source>
</evidence>
<evidence type="ECO:0000256" key="4">
    <source>
        <dbReference type="ARBA" id="ARBA00022527"/>
    </source>
</evidence>
<feature type="compositionally biased region" description="Polar residues" evidence="14">
    <location>
        <begin position="489"/>
        <end position="501"/>
    </location>
</feature>
<dbReference type="CDD" id="cd08215">
    <property type="entry name" value="STKc_Nek"/>
    <property type="match status" value="1"/>
</dbReference>
<dbReference type="PROSITE" id="PS00108">
    <property type="entry name" value="PROTEIN_KINASE_ST"/>
    <property type="match status" value="1"/>
</dbReference>
<comment type="catalytic activity">
    <reaction evidence="11">
        <text>L-threonyl-[protein] + ATP = O-phospho-L-threonyl-[protein] + ADP + H(+)</text>
        <dbReference type="Rhea" id="RHEA:46608"/>
        <dbReference type="Rhea" id="RHEA-COMP:11060"/>
        <dbReference type="Rhea" id="RHEA-COMP:11605"/>
        <dbReference type="ChEBI" id="CHEBI:15378"/>
        <dbReference type="ChEBI" id="CHEBI:30013"/>
        <dbReference type="ChEBI" id="CHEBI:30616"/>
        <dbReference type="ChEBI" id="CHEBI:61977"/>
        <dbReference type="ChEBI" id="CHEBI:456216"/>
        <dbReference type="EC" id="2.7.11.1"/>
    </reaction>
</comment>
<dbReference type="GO" id="GO:0005524">
    <property type="term" value="F:ATP binding"/>
    <property type="evidence" value="ECO:0007669"/>
    <property type="project" value="UniProtKB-UniRule"/>
</dbReference>
<dbReference type="EC" id="2.7.11.1" evidence="3"/>
<dbReference type="Gene3D" id="3.30.200.20">
    <property type="entry name" value="Phosphorylase Kinase, domain 1"/>
    <property type="match status" value="1"/>
</dbReference>
<keyword evidence="5" id="KW-0808">Transferase</keyword>
<evidence type="ECO:0000256" key="10">
    <source>
        <dbReference type="ARBA" id="ARBA00022842"/>
    </source>
</evidence>
<keyword evidence="6" id="KW-0479">Metal-binding</keyword>
<evidence type="ECO:0000259" key="15">
    <source>
        <dbReference type="PROSITE" id="PS50011"/>
    </source>
</evidence>
<feature type="compositionally biased region" description="Acidic residues" evidence="14">
    <location>
        <begin position="745"/>
        <end position="769"/>
    </location>
</feature>
<organism evidence="16 17">
    <name type="scientific">Tritrichomonas foetus</name>
    <dbReference type="NCBI Taxonomy" id="1144522"/>
    <lineage>
        <taxon>Eukaryota</taxon>
        <taxon>Metamonada</taxon>
        <taxon>Parabasalia</taxon>
        <taxon>Tritrichomonadida</taxon>
        <taxon>Tritrichomonadidae</taxon>
        <taxon>Tritrichomonas</taxon>
    </lineage>
</organism>
<dbReference type="RefSeq" id="XP_068369751.1">
    <property type="nucleotide sequence ID" value="XM_068496988.1"/>
</dbReference>
<dbReference type="EMBL" id="MLAK01000089">
    <property type="protein sequence ID" value="OHT16615.1"/>
    <property type="molecule type" value="Genomic_DNA"/>
</dbReference>
<keyword evidence="4" id="KW-0723">Serine/threonine-protein kinase</keyword>
<dbReference type="PANTHER" id="PTHR44899">
    <property type="entry name" value="CAMK FAMILY PROTEIN KINASE"/>
    <property type="match status" value="1"/>
</dbReference>
<comment type="similarity">
    <text evidence="2">Belongs to the protein kinase superfamily. NEK Ser/Thr protein kinase family. NIMA subfamily.</text>
</comment>
<proteinExistence type="inferred from homology"/>
<evidence type="ECO:0000256" key="8">
    <source>
        <dbReference type="ARBA" id="ARBA00022777"/>
    </source>
</evidence>
<reference evidence="16" key="1">
    <citation type="submission" date="2016-10" db="EMBL/GenBank/DDBJ databases">
        <authorList>
            <person name="Benchimol M."/>
            <person name="Almeida L.G."/>
            <person name="Vasconcelos A.T."/>
            <person name="Perreira-Neves A."/>
            <person name="Rosa I.A."/>
            <person name="Tasca T."/>
            <person name="Bogo M.R."/>
            <person name="de Souza W."/>
        </authorList>
    </citation>
    <scope>NUCLEOTIDE SEQUENCE [LARGE SCALE GENOMIC DNA]</scope>
    <source>
        <strain evidence="16">K</strain>
    </source>
</reference>
<feature type="compositionally biased region" description="Basic and acidic residues" evidence="14">
    <location>
        <begin position="531"/>
        <end position="546"/>
    </location>
</feature>
<evidence type="ECO:0000313" key="16">
    <source>
        <dbReference type="EMBL" id="OHT16615.1"/>
    </source>
</evidence>
<feature type="compositionally biased region" description="Basic and acidic residues" evidence="14">
    <location>
        <begin position="287"/>
        <end position="310"/>
    </location>
</feature>
<dbReference type="GO" id="GO:0046872">
    <property type="term" value="F:metal ion binding"/>
    <property type="evidence" value="ECO:0007669"/>
    <property type="project" value="UniProtKB-KW"/>
</dbReference>